<organism evidence="1 2">
    <name type="scientific">Kutzneria buriramensis</name>
    <dbReference type="NCBI Taxonomy" id="1045776"/>
    <lineage>
        <taxon>Bacteria</taxon>
        <taxon>Bacillati</taxon>
        <taxon>Actinomycetota</taxon>
        <taxon>Actinomycetes</taxon>
        <taxon>Pseudonocardiales</taxon>
        <taxon>Pseudonocardiaceae</taxon>
        <taxon>Kutzneria</taxon>
    </lineage>
</organism>
<accession>A0A3E0G601</accession>
<evidence type="ECO:0000313" key="1">
    <source>
        <dbReference type="EMBL" id="REH18035.1"/>
    </source>
</evidence>
<proteinExistence type="predicted"/>
<gene>
    <name evidence="1" type="ORF">BCF44_13822</name>
</gene>
<reference evidence="1 2" key="1">
    <citation type="submission" date="2018-08" db="EMBL/GenBank/DDBJ databases">
        <title>Genomic Encyclopedia of Archaeal and Bacterial Type Strains, Phase II (KMG-II): from individual species to whole genera.</title>
        <authorList>
            <person name="Goeker M."/>
        </authorList>
    </citation>
    <scope>NUCLEOTIDE SEQUENCE [LARGE SCALE GENOMIC DNA]</scope>
    <source>
        <strain evidence="1 2">DSM 45791</strain>
    </source>
</reference>
<keyword evidence="2" id="KW-1185">Reference proteome</keyword>
<dbReference type="AlphaFoldDB" id="A0A3E0G601"/>
<name>A0A3E0G601_9PSEU</name>
<dbReference type="Proteomes" id="UP000256269">
    <property type="component" value="Unassembled WGS sequence"/>
</dbReference>
<dbReference type="RefSeq" id="WP_116182244.1">
    <property type="nucleotide sequence ID" value="NZ_CP144378.1"/>
</dbReference>
<dbReference type="EMBL" id="QUNO01000038">
    <property type="protein sequence ID" value="REH18035.1"/>
    <property type="molecule type" value="Genomic_DNA"/>
</dbReference>
<sequence>MNTDEGTTTCTHERQIQLLVGRSDAALRRGSTAGVLAAKMAGDDLMAACQAECGVNSPYAGVELHPTTQQEAVAALQPSTYSGIFFGELADMARAASHGIRRILRRPAKTTSKQAQQR</sequence>
<protein>
    <submittedName>
        <fullName evidence="1">Uncharacterized protein</fullName>
    </submittedName>
</protein>
<evidence type="ECO:0000313" key="2">
    <source>
        <dbReference type="Proteomes" id="UP000256269"/>
    </source>
</evidence>
<comment type="caution">
    <text evidence="1">The sequence shown here is derived from an EMBL/GenBank/DDBJ whole genome shotgun (WGS) entry which is preliminary data.</text>
</comment>